<dbReference type="InterPro" id="IPR014729">
    <property type="entry name" value="Rossmann-like_a/b/a_fold"/>
</dbReference>
<dbReference type="Pfam" id="PF01902">
    <property type="entry name" value="Diphthami_syn_2"/>
    <property type="match status" value="1"/>
</dbReference>
<feature type="domain" description="Diphthamide synthase" evidence="1">
    <location>
        <begin position="5"/>
        <end position="214"/>
    </location>
</feature>
<proteinExistence type="predicted"/>
<evidence type="ECO:0000313" key="3">
    <source>
        <dbReference type="Proteomes" id="UP000029227"/>
    </source>
</evidence>
<reference evidence="2 3" key="1">
    <citation type="journal article" date="2014" name="Genome Announc.">
        <title>Draft Genome Sequences of Two Vibrionaceae Species, Vibrio ponticus C121 and Photobacterium aphoticum C119, Isolated as Coral Reef Microbiota.</title>
        <authorList>
            <person name="Al-saari N."/>
            <person name="Meirelles P.M."/>
            <person name="Mino S."/>
            <person name="Suda W."/>
            <person name="Oshima K."/>
            <person name="Hattori M."/>
            <person name="Ohkuma M."/>
            <person name="Thompson F.L."/>
            <person name="Gomez-Gil B."/>
            <person name="Sawabe T."/>
            <person name="Sawabe T."/>
        </authorList>
    </citation>
    <scope>NUCLEOTIDE SEQUENCE [LARGE SCALE GENOMIC DNA]</scope>
    <source>
        <strain evidence="2 3">JCM 19237</strain>
    </source>
</reference>
<dbReference type="EMBL" id="BBMN01000019">
    <property type="protein sequence ID" value="GAL07852.1"/>
    <property type="molecule type" value="Genomic_DNA"/>
</dbReference>
<organism evidence="2 3">
    <name type="scientific">Photobacterium aphoticum</name>
    <dbReference type="NCBI Taxonomy" id="754436"/>
    <lineage>
        <taxon>Bacteria</taxon>
        <taxon>Pseudomonadati</taxon>
        <taxon>Pseudomonadota</taxon>
        <taxon>Gammaproteobacteria</taxon>
        <taxon>Vibrionales</taxon>
        <taxon>Vibrionaceae</taxon>
        <taxon>Photobacterium</taxon>
    </lineage>
</organism>
<accession>A0A090RK16</accession>
<dbReference type="InterPro" id="IPR002761">
    <property type="entry name" value="Diphthami_syn_dom"/>
</dbReference>
<evidence type="ECO:0000259" key="1">
    <source>
        <dbReference type="Pfam" id="PF01902"/>
    </source>
</evidence>
<dbReference type="Proteomes" id="UP000029227">
    <property type="component" value="Unassembled WGS sequence"/>
</dbReference>
<dbReference type="eggNOG" id="COG2102">
    <property type="taxonomic scope" value="Bacteria"/>
</dbReference>
<name>A0A090RK16_9GAMM</name>
<evidence type="ECO:0000313" key="2">
    <source>
        <dbReference type="EMBL" id="GAL07852.1"/>
    </source>
</evidence>
<dbReference type="Gene3D" id="3.40.50.620">
    <property type="entry name" value="HUPs"/>
    <property type="match status" value="1"/>
</dbReference>
<protein>
    <recommendedName>
        <fullName evidence="1">Diphthamide synthase domain-containing protein</fullName>
    </recommendedName>
</protein>
<dbReference type="Gene3D" id="3.90.1490.10">
    <property type="entry name" value="putative n-type atp pyrophosphatase, domain 2"/>
    <property type="match status" value="1"/>
</dbReference>
<comment type="caution">
    <text evidence="2">The sequence shown here is derived from an EMBL/GenBank/DDBJ whole genome shotgun (WGS) entry which is preliminary data.</text>
</comment>
<sequence>MSPIKTMVSWSSGKDSTLTLLRLLRDPRYQVVGLYTSYVTDEVPFQATPIDVVRAQAALVGLPLVEIVLPEVFPPNAVYQSCIVEGLRASGIEIDAVAFGDMFCNGIADYRRSYIEPAGWQCVFPLMGEDSALLAKEIVDCGIQTLVTTVDTTQLDGAYCGQWYSHDFVAALPEGVDPCGEDGEFHTLVVEAPCFKARLEVCLTYIERQSRFHYQRYHL</sequence>
<gene>
    <name evidence="2" type="ORF">JCM19237_7034</name>
</gene>
<dbReference type="STRING" id="754436.JCM19237_7034"/>
<dbReference type="AlphaFoldDB" id="A0A090RK16"/>
<dbReference type="SUPFAM" id="SSF52402">
    <property type="entry name" value="Adenine nucleotide alpha hydrolases-like"/>
    <property type="match status" value="1"/>
</dbReference>